<dbReference type="PANTHER" id="PTHR36182:SF1">
    <property type="entry name" value="PROTEIN, PUTATIVE (AFU_ORTHOLOGUE AFUA_6G10930)-RELATED"/>
    <property type="match status" value="1"/>
</dbReference>
<dbReference type="PANTHER" id="PTHR36182">
    <property type="entry name" value="PROTEIN, PUTATIVE (AFU_ORTHOLOGUE AFUA_6G10930)-RELATED"/>
    <property type="match status" value="1"/>
</dbReference>
<gene>
    <name evidence="2" type="ORF">BDU57DRAFT_425115</name>
</gene>
<evidence type="ECO:0000313" key="3">
    <source>
        <dbReference type="Proteomes" id="UP000800096"/>
    </source>
</evidence>
<feature type="non-terminal residue" evidence="2">
    <location>
        <position position="215"/>
    </location>
</feature>
<proteinExistence type="predicted"/>
<feature type="non-terminal residue" evidence="2">
    <location>
        <position position="1"/>
    </location>
</feature>
<feature type="compositionally biased region" description="Basic and acidic residues" evidence="1">
    <location>
        <begin position="15"/>
        <end position="25"/>
    </location>
</feature>
<evidence type="ECO:0000256" key="1">
    <source>
        <dbReference type="SAM" id="MobiDB-lite"/>
    </source>
</evidence>
<evidence type="ECO:0000313" key="2">
    <source>
        <dbReference type="EMBL" id="KAF1917102.1"/>
    </source>
</evidence>
<accession>A0A6A5QP11</accession>
<dbReference type="Gene3D" id="2.70.50.70">
    <property type="match status" value="1"/>
</dbReference>
<dbReference type="EMBL" id="ML979135">
    <property type="protein sequence ID" value="KAF1917102.1"/>
    <property type="molecule type" value="Genomic_DNA"/>
</dbReference>
<reference evidence="2" key="1">
    <citation type="journal article" date="2020" name="Stud. Mycol.">
        <title>101 Dothideomycetes genomes: a test case for predicting lifestyles and emergence of pathogens.</title>
        <authorList>
            <person name="Haridas S."/>
            <person name="Albert R."/>
            <person name="Binder M."/>
            <person name="Bloem J."/>
            <person name="Labutti K."/>
            <person name="Salamov A."/>
            <person name="Andreopoulos B."/>
            <person name="Baker S."/>
            <person name="Barry K."/>
            <person name="Bills G."/>
            <person name="Bluhm B."/>
            <person name="Cannon C."/>
            <person name="Castanera R."/>
            <person name="Culley D."/>
            <person name="Daum C."/>
            <person name="Ezra D."/>
            <person name="Gonzalez J."/>
            <person name="Henrissat B."/>
            <person name="Kuo A."/>
            <person name="Liang C."/>
            <person name="Lipzen A."/>
            <person name="Lutzoni F."/>
            <person name="Magnuson J."/>
            <person name="Mondo S."/>
            <person name="Nolan M."/>
            <person name="Ohm R."/>
            <person name="Pangilinan J."/>
            <person name="Park H.-J."/>
            <person name="Ramirez L."/>
            <person name="Alfaro M."/>
            <person name="Sun H."/>
            <person name="Tritt A."/>
            <person name="Yoshinaga Y."/>
            <person name="Zwiers L.-H."/>
            <person name="Turgeon B."/>
            <person name="Goodwin S."/>
            <person name="Spatafora J."/>
            <person name="Crous P."/>
            <person name="Grigoriev I."/>
        </authorList>
    </citation>
    <scope>NUCLEOTIDE SEQUENCE</scope>
    <source>
        <strain evidence="2">HMLAC05119</strain>
    </source>
</reference>
<feature type="region of interest" description="Disordered" evidence="1">
    <location>
        <begin position="1"/>
        <end position="25"/>
    </location>
</feature>
<name>A0A6A5QP11_AMPQU</name>
<dbReference type="AlphaFoldDB" id="A0A6A5QP11"/>
<protein>
    <submittedName>
        <fullName evidence="2">Putative endoglucanase</fullName>
    </submittedName>
</protein>
<keyword evidence="3" id="KW-1185">Reference proteome</keyword>
<sequence>LTHAHMQMTNPSPFRDPHSNRASEPKDYDILKPLHADGSDFACKGYHLNTPWTTVATYEAGRKYKMHLQGSATHGGGSCQLSMSFDGGNEFKVIKSIEGGCPLQKDYEFTVPPELGRKLKGKTTGLFAWTWFNKIGNREMYMNCAAVDVVPKGRSKHTAISNAAAQSALSSYPPLFVANLARVNGCVTKEAQNVVFDTPGNTVDFADGTSRSARP</sequence>
<dbReference type="Proteomes" id="UP000800096">
    <property type="component" value="Unassembled WGS sequence"/>
</dbReference>
<organism evidence="2 3">
    <name type="scientific">Ampelomyces quisqualis</name>
    <name type="common">Powdery mildew agent</name>
    <dbReference type="NCBI Taxonomy" id="50730"/>
    <lineage>
        <taxon>Eukaryota</taxon>
        <taxon>Fungi</taxon>
        <taxon>Dikarya</taxon>
        <taxon>Ascomycota</taxon>
        <taxon>Pezizomycotina</taxon>
        <taxon>Dothideomycetes</taxon>
        <taxon>Pleosporomycetidae</taxon>
        <taxon>Pleosporales</taxon>
        <taxon>Pleosporineae</taxon>
        <taxon>Phaeosphaeriaceae</taxon>
        <taxon>Ampelomyces</taxon>
    </lineage>
</organism>
<dbReference type="OrthoDB" id="2342176at2759"/>